<name>A0AAN9I9K9_CLITE</name>
<accession>A0AAN9I9K9</accession>
<reference evidence="1 2" key="1">
    <citation type="submission" date="2024-01" db="EMBL/GenBank/DDBJ databases">
        <title>The genomes of 5 underutilized Papilionoideae crops provide insights into root nodulation and disease resistance.</title>
        <authorList>
            <person name="Yuan L."/>
        </authorList>
    </citation>
    <scope>NUCLEOTIDE SEQUENCE [LARGE SCALE GENOMIC DNA]</scope>
    <source>
        <strain evidence="1">LY-2023</strain>
        <tissue evidence="1">Leaf</tissue>
    </source>
</reference>
<comment type="caution">
    <text evidence="1">The sequence shown here is derived from an EMBL/GenBank/DDBJ whole genome shotgun (WGS) entry which is preliminary data.</text>
</comment>
<dbReference type="Proteomes" id="UP001359559">
    <property type="component" value="Unassembled WGS sequence"/>
</dbReference>
<dbReference type="AlphaFoldDB" id="A0AAN9I9K9"/>
<dbReference type="EMBL" id="JAYKXN010000008">
    <property type="protein sequence ID" value="KAK7264911.1"/>
    <property type="molecule type" value="Genomic_DNA"/>
</dbReference>
<evidence type="ECO:0000313" key="2">
    <source>
        <dbReference type="Proteomes" id="UP001359559"/>
    </source>
</evidence>
<gene>
    <name evidence="1" type="ORF">RJT34_32524</name>
</gene>
<protein>
    <submittedName>
        <fullName evidence="1">Uncharacterized protein</fullName>
    </submittedName>
</protein>
<keyword evidence="2" id="KW-1185">Reference proteome</keyword>
<sequence length="153" mass="17135">MRLRDAESVVNKKHPLARTSTTSQRIIYLKPLKAIVLLDLFANDVKNEIDEFDTFIPIVSGTELAKDIVVRVEDLAVRIRTNIIHGVRFEIHKDNVWNVPSVGVVVVLTGMVDVVLITKVVPKLGFGLVAALASLDVEDFSHFPQCFKLIINY</sequence>
<organism evidence="1 2">
    <name type="scientific">Clitoria ternatea</name>
    <name type="common">Butterfly pea</name>
    <dbReference type="NCBI Taxonomy" id="43366"/>
    <lineage>
        <taxon>Eukaryota</taxon>
        <taxon>Viridiplantae</taxon>
        <taxon>Streptophyta</taxon>
        <taxon>Embryophyta</taxon>
        <taxon>Tracheophyta</taxon>
        <taxon>Spermatophyta</taxon>
        <taxon>Magnoliopsida</taxon>
        <taxon>eudicotyledons</taxon>
        <taxon>Gunneridae</taxon>
        <taxon>Pentapetalae</taxon>
        <taxon>rosids</taxon>
        <taxon>fabids</taxon>
        <taxon>Fabales</taxon>
        <taxon>Fabaceae</taxon>
        <taxon>Papilionoideae</taxon>
        <taxon>50 kb inversion clade</taxon>
        <taxon>NPAAA clade</taxon>
        <taxon>indigoferoid/millettioid clade</taxon>
        <taxon>Phaseoleae</taxon>
        <taxon>Clitoria</taxon>
    </lineage>
</organism>
<evidence type="ECO:0000313" key="1">
    <source>
        <dbReference type="EMBL" id="KAK7264911.1"/>
    </source>
</evidence>
<proteinExistence type="predicted"/>